<dbReference type="GO" id="GO:0005655">
    <property type="term" value="C:nucleolar ribonuclease P complex"/>
    <property type="evidence" value="ECO:0007669"/>
    <property type="project" value="TreeGrafter"/>
</dbReference>
<accession>A0A9P9WUI8</accession>
<gene>
    <name evidence="2" type="ORF">JX265_002497</name>
</gene>
<dbReference type="GO" id="GO:0006364">
    <property type="term" value="P:rRNA processing"/>
    <property type="evidence" value="ECO:0007669"/>
    <property type="project" value="InterPro"/>
</dbReference>
<name>A0A9P9WUI8_9PEZI</name>
<feature type="region of interest" description="Disordered" evidence="1">
    <location>
        <begin position="41"/>
        <end position="82"/>
    </location>
</feature>
<evidence type="ECO:0000313" key="2">
    <source>
        <dbReference type="EMBL" id="KAI1879543.1"/>
    </source>
</evidence>
<dbReference type="GO" id="GO:0034965">
    <property type="term" value="P:intronic box C/D snoRNA processing"/>
    <property type="evidence" value="ECO:0007669"/>
    <property type="project" value="TreeGrafter"/>
</dbReference>
<dbReference type="OrthoDB" id="20109at2759"/>
<dbReference type="GO" id="GO:0008033">
    <property type="term" value="P:tRNA processing"/>
    <property type="evidence" value="ECO:0007669"/>
    <property type="project" value="InterPro"/>
</dbReference>
<protein>
    <submittedName>
        <fullName evidence="2">Uncharacterized protein</fullName>
    </submittedName>
</protein>
<dbReference type="GO" id="GO:0005829">
    <property type="term" value="C:cytosol"/>
    <property type="evidence" value="ECO:0007669"/>
    <property type="project" value="TreeGrafter"/>
</dbReference>
<keyword evidence="3" id="KW-1185">Reference proteome</keyword>
<dbReference type="PANTHER" id="PTHR28272">
    <property type="entry name" value="RIBONUCLEASES P/MRP PROTEIN SUBUNIT POP3"/>
    <property type="match status" value="1"/>
</dbReference>
<organism evidence="2 3">
    <name type="scientific">Neoarthrinium moseri</name>
    <dbReference type="NCBI Taxonomy" id="1658444"/>
    <lineage>
        <taxon>Eukaryota</taxon>
        <taxon>Fungi</taxon>
        <taxon>Dikarya</taxon>
        <taxon>Ascomycota</taxon>
        <taxon>Pezizomycotina</taxon>
        <taxon>Sordariomycetes</taxon>
        <taxon>Xylariomycetidae</taxon>
        <taxon>Amphisphaeriales</taxon>
        <taxon>Apiosporaceae</taxon>
        <taxon>Neoarthrinium</taxon>
    </lineage>
</organism>
<dbReference type="PANTHER" id="PTHR28272:SF1">
    <property type="entry name" value="RIBONUCLEASES P_MRP PROTEIN SUBUNIT POP3"/>
    <property type="match status" value="1"/>
</dbReference>
<dbReference type="AlphaFoldDB" id="A0A9P9WUI8"/>
<dbReference type="GO" id="GO:0004526">
    <property type="term" value="F:ribonuclease P activity"/>
    <property type="evidence" value="ECO:0007669"/>
    <property type="project" value="TreeGrafter"/>
</dbReference>
<dbReference type="GO" id="GO:0000171">
    <property type="term" value="F:ribonuclease MRP activity"/>
    <property type="evidence" value="ECO:0007669"/>
    <property type="project" value="TreeGrafter"/>
</dbReference>
<evidence type="ECO:0000256" key="1">
    <source>
        <dbReference type="SAM" id="MobiDB-lite"/>
    </source>
</evidence>
<proteinExistence type="predicted"/>
<dbReference type="Pfam" id="PF08228">
    <property type="entry name" value="RNase_P_pop3"/>
    <property type="match status" value="1"/>
</dbReference>
<comment type="caution">
    <text evidence="2">The sequence shown here is derived from an EMBL/GenBank/DDBJ whole genome shotgun (WGS) entry which is preliminary data.</text>
</comment>
<reference evidence="2" key="1">
    <citation type="submission" date="2021-03" db="EMBL/GenBank/DDBJ databases">
        <title>Revisited historic fungal species revealed as producer of novel bioactive compounds through whole genome sequencing and comparative genomics.</title>
        <authorList>
            <person name="Vignolle G.A."/>
            <person name="Hochenegger N."/>
            <person name="Mach R.L."/>
            <person name="Mach-Aigner A.R."/>
            <person name="Javad Rahimi M."/>
            <person name="Salim K.A."/>
            <person name="Chan C.M."/>
            <person name="Lim L.B.L."/>
            <person name="Cai F."/>
            <person name="Druzhinina I.S."/>
            <person name="U'Ren J.M."/>
            <person name="Derntl C."/>
        </authorList>
    </citation>
    <scope>NUCLEOTIDE SEQUENCE</scope>
    <source>
        <strain evidence="2">TUCIM 5799</strain>
    </source>
</reference>
<dbReference type="Proteomes" id="UP000829685">
    <property type="component" value="Unassembled WGS sequence"/>
</dbReference>
<feature type="compositionally biased region" description="Basic residues" evidence="1">
    <location>
        <begin position="42"/>
        <end position="62"/>
    </location>
</feature>
<sequence length="234" mass="25601">MEKKRLTFQLDTPYSSVDWPQVTAEDQDTILELLCSLLSPIGRHRTQHKQPSRGKGDKKRKRREAEKPDAAPAPPPAPEISSYVDVGLSTITRNLQSSIAEGVDGAKTDADASKTSLYSVIVVARSGQPNILHSHLPQIVAVASETHPSTEPIRLVGISKACQDRLCEALGIPRVSCVGLREGAPNSKALVDFARQRAPPIEVTWLKEAQKAEFRETKIKTVETVIGSKKPSRK</sequence>
<dbReference type="InterPro" id="IPR013241">
    <property type="entry name" value="RNase_P_Pop3"/>
</dbReference>
<evidence type="ECO:0000313" key="3">
    <source>
        <dbReference type="Proteomes" id="UP000829685"/>
    </source>
</evidence>
<dbReference type="GO" id="GO:0000172">
    <property type="term" value="C:ribonuclease MRP complex"/>
    <property type="evidence" value="ECO:0007669"/>
    <property type="project" value="TreeGrafter"/>
</dbReference>
<dbReference type="EMBL" id="JAFIMR010000004">
    <property type="protein sequence ID" value="KAI1879543.1"/>
    <property type="molecule type" value="Genomic_DNA"/>
</dbReference>